<proteinExistence type="predicted"/>
<feature type="chain" id="PRO_5045981659" description="LPXTG cell wall anchor domain-containing protein" evidence="4">
    <location>
        <begin position="30"/>
        <end position="417"/>
    </location>
</feature>
<feature type="coiled-coil region" evidence="1">
    <location>
        <begin position="155"/>
        <end position="200"/>
    </location>
</feature>
<gene>
    <name evidence="5" type="ORF">GCM10020367_36210</name>
</gene>
<protein>
    <recommendedName>
        <fullName evidence="7">LPXTG cell wall anchor domain-containing protein</fullName>
    </recommendedName>
</protein>
<evidence type="ECO:0000256" key="4">
    <source>
        <dbReference type="SAM" id="SignalP"/>
    </source>
</evidence>
<feature type="compositionally biased region" description="Polar residues" evidence="2">
    <location>
        <begin position="366"/>
        <end position="378"/>
    </location>
</feature>
<dbReference type="Proteomes" id="UP001499990">
    <property type="component" value="Unassembled WGS sequence"/>
</dbReference>
<keyword evidence="3" id="KW-0472">Membrane</keyword>
<evidence type="ECO:0008006" key="7">
    <source>
        <dbReference type="Google" id="ProtNLM"/>
    </source>
</evidence>
<keyword evidence="3" id="KW-1133">Transmembrane helix</keyword>
<feature type="compositionally biased region" description="Low complexity" evidence="2">
    <location>
        <begin position="356"/>
        <end position="365"/>
    </location>
</feature>
<keyword evidence="4" id="KW-0732">Signal</keyword>
<name>A0ABP6SDI4_9ACTN</name>
<evidence type="ECO:0000256" key="1">
    <source>
        <dbReference type="SAM" id="Coils"/>
    </source>
</evidence>
<evidence type="ECO:0000256" key="3">
    <source>
        <dbReference type="SAM" id="Phobius"/>
    </source>
</evidence>
<sequence>MKIRHVVATAVAAAVATPAVLLAATPAVAEPKPVPVVQAERKPSIAELEKAVAEAKKAYEAAVAAESAARKAADEARSDTAPLAVAAAAARKEAEAAATAKDTADKALADAKAALAALDVNATPEQKTAAEQAVADAEKDVTTTTDAKAAADTKLREADKAVADAKDAADRKLNEATRTKNEALAALQAAEQALADAKEGDTGGGDIFIEEPRLTSEIVDLPSGIIAGTSVEFTLRLTNGTEKTMDDVRGTLRLSATDKSSRNDLHTLLKLQYSTPKHPKWGDTETDVAIGGLGPVKPGGHADIKFRLTVDAKAPAADGVASVTGDFQNNDGSFGGNGRYKDFTFGITPASGKPDTSGTSGTSGTEPQGSKSPQPVNATLAATGSSSVMPQIALAGGFAMVLGAGAVYVARRRGSGA</sequence>
<keyword evidence="6" id="KW-1185">Reference proteome</keyword>
<dbReference type="RefSeq" id="WP_345038778.1">
    <property type="nucleotide sequence ID" value="NZ_BAAAYL010000001.1"/>
</dbReference>
<dbReference type="EMBL" id="BAAAYL010000001">
    <property type="protein sequence ID" value="GAA3374011.1"/>
    <property type="molecule type" value="Genomic_DNA"/>
</dbReference>
<feature type="region of interest" description="Disordered" evidence="2">
    <location>
        <begin position="345"/>
        <end position="378"/>
    </location>
</feature>
<feature type="signal peptide" evidence="4">
    <location>
        <begin position="1"/>
        <end position="29"/>
    </location>
</feature>
<evidence type="ECO:0000256" key="2">
    <source>
        <dbReference type="SAM" id="MobiDB-lite"/>
    </source>
</evidence>
<comment type="caution">
    <text evidence="5">The sequence shown here is derived from an EMBL/GenBank/DDBJ whole genome shotgun (WGS) entry which is preliminary data.</text>
</comment>
<accession>A0ABP6SDI4</accession>
<evidence type="ECO:0000313" key="6">
    <source>
        <dbReference type="Proteomes" id="UP001499990"/>
    </source>
</evidence>
<evidence type="ECO:0000313" key="5">
    <source>
        <dbReference type="EMBL" id="GAA3374011.1"/>
    </source>
</evidence>
<reference evidence="6" key="1">
    <citation type="journal article" date="2019" name="Int. J. Syst. Evol. Microbiol.">
        <title>The Global Catalogue of Microorganisms (GCM) 10K type strain sequencing project: providing services to taxonomists for standard genome sequencing and annotation.</title>
        <authorList>
            <consortium name="The Broad Institute Genomics Platform"/>
            <consortium name="The Broad Institute Genome Sequencing Center for Infectious Disease"/>
            <person name="Wu L."/>
            <person name="Ma J."/>
        </authorList>
    </citation>
    <scope>NUCLEOTIDE SEQUENCE [LARGE SCALE GENOMIC DNA]</scope>
    <source>
        <strain evidence="6">JCM 9651</strain>
    </source>
</reference>
<feature type="transmembrane region" description="Helical" evidence="3">
    <location>
        <begin position="392"/>
        <end position="410"/>
    </location>
</feature>
<keyword evidence="1" id="KW-0175">Coiled coil</keyword>
<organism evidence="5 6">
    <name type="scientific">Streptomyces sannanensis</name>
    <dbReference type="NCBI Taxonomy" id="285536"/>
    <lineage>
        <taxon>Bacteria</taxon>
        <taxon>Bacillati</taxon>
        <taxon>Actinomycetota</taxon>
        <taxon>Actinomycetes</taxon>
        <taxon>Kitasatosporales</taxon>
        <taxon>Streptomycetaceae</taxon>
        <taxon>Streptomyces</taxon>
    </lineage>
</organism>
<keyword evidence="3" id="KW-0812">Transmembrane</keyword>